<feature type="binding site" evidence="9">
    <location>
        <position position="155"/>
    </location>
    <ligand>
        <name>FMN</name>
        <dbReference type="ChEBI" id="CHEBI:58210"/>
    </ligand>
</feature>
<dbReference type="InterPro" id="IPR001269">
    <property type="entry name" value="DUS_fam"/>
</dbReference>
<dbReference type="EC" id="1.3.1.91" evidence="9"/>
<gene>
    <name evidence="9 12" type="primary">dusA</name>
    <name evidence="12" type="ORF">FGS76_07010</name>
</gene>
<keyword evidence="4 9" id="KW-0288">FMN</keyword>
<dbReference type="PANTHER" id="PTHR42907:SF1">
    <property type="entry name" value="FMN-LINKED OXIDOREDUCTASES SUPERFAMILY PROTEIN"/>
    <property type="match status" value="1"/>
</dbReference>
<keyword evidence="5 9" id="KW-0819">tRNA processing</keyword>
<reference evidence="12 13" key="1">
    <citation type="submission" date="2019-05" db="EMBL/GenBank/DDBJ databases">
        <title>Genome of Alcanivorax gelatiniphagus, an oil degrading marine bacteria.</title>
        <authorList>
            <person name="Kwon K.K."/>
        </authorList>
    </citation>
    <scope>NUCLEOTIDE SEQUENCE [LARGE SCALE GENOMIC DNA]</scope>
    <source>
        <strain evidence="12 13">MEBiC 08158</strain>
    </source>
</reference>
<dbReference type="PROSITE" id="PS01136">
    <property type="entry name" value="UPF0034"/>
    <property type="match status" value="1"/>
</dbReference>
<dbReference type="Gene3D" id="1.20.120.1460">
    <property type="match status" value="1"/>
</dbReference>
<feature type="binding site" evidence="9">
    <location>
        <begin position="227"/>
        <end position="229"/>
    </location>
    <ligand>
        <name>FMN</name>
        <dbReference type="ChEBI" id="CHEBI:58210"/>
    </ligand>
</feature>
<dbReference type="NCBIfam" id="NF008774">
    <property type="entry name" value="PRK11815.1"/>
    <property type="match status" value="1"/>
</dbReference>
<comment type="caution">
    <text evidence="12">The sequence shown here is derived from an EMBL/GenBank/DDBJ whole genome shotgun (WGS) entry which is preliminary data.</text>
</comment>
<evidence type="ECO:0000256" key="7">
    <source>
        <dbReference type="ARBA" id="ARBA00022884"/>
    </source>
</evidence>
<dbReference type="InterPro" id="IPR013785">
    <property type="entry name" value="Aldolase_TIM"/>
</dbReference>
<feature type="site" description="Interacts with tRNA; defines subfamily-specific binding signature" evidence="9">
    <location>
        <position position="315"/>
    </location>
</feature>
<dbReference type="Gene3D" id="3.20.20.70">
    <property type="entry name" value="Aldolase class I"/>
    <property type="match status" value="1"/>
</dbReference>
<evidence type="ECO:0000256" key="3">
    <source>
        <dbReference type="ARBA" id="ARBA00022630"/>
    </source>
</evidence>
<feature type="site" description="Interacts with tRNA; defines subfamily-specific binding signature" evidence="9">
    <location>
        <position position="318"/>
    </location>
</feature>
<dbReference type="EMBL" id="VCQT01000025">
    <property type="protein sequence ID" value="TMW13314.1"/>
    <property type="molecule type" value="Genomic_DNA"/>
</dbReference>
<feature type="site" description="Interacts with tRNA; defines subfamily-specific binding signature" evidence="9">
    <location>
        <position position="199"/>
    </location>
</feature>
<comment type="cofactor">
    <cofactor evidence="1 9 10">
        <name>FMN</name>
        <dbReference type="ChEBI" id="CHEBI:58210"/>
    </cofactor>
</comment>
<dbReference type="PANTHER" id="PTHR42907">
    <property type="entry name" value="FMN-LINKED OXIDOREDUCTASES SUPERFAMILY PROTEIN"/>
    <property type="match status" value="1"/>
</dbReference>
<evidence type="ECO:0000259" key="11">
    <source>
        <dbReference type="Pfam" id="PF01207"/>
    </source>
</evidence>
<feature type="binding site" evidence="9">
    <location>
        <begin position="249"/>
        <end position="250"/>
    </location>
    <ligand>
        <name>FMN</name>
        <dbReference type="ChEBI" id="CHEBI:58210"/>
    </ligand>
</feature>
<name>A0ABY2XP27_9GAMM</name>
<dbReference type="Proteomes" id="UP000739180">
    <property type="component" value="Unassembled WGS sequence"/>
</dbReference>
<comment type="function">
    <text evidence="9">Catalyzes the synthesis of 5,6-dihydrouridine (D), a modified base found in the D-loop of most tRNAs, via the reduction of the C5-C6 double bond in target uridines. Specifically modifies U20 and U20a in tRNAs.</text>
</comment>
<dbReference type="NCBIfam" id="TIGR00742">
    <property type="entry name" value="yjbN"/>
    <property type="match status" value="1"/>
</dbReference>
<accession>A0ABY2XP27</accession>
<evidence type="ECO:0000256" key="5">
    <source>
        <dbReference type="ARBA" id="ARBA00022694"/>
    </source>
</evidence>
<organism evidence="12 13">
    <name type="scientific">Alloalcanivorax gelatiniphagus</name>
    <dbReference type="NCBI Taxonomy" id="1194167"/>
    <lineage>
        <taxon>Bacteria</taxon>
        <taxon>Pseudomonadati</taxon>
        <taxon>Pseudomonadota</taxon>
        <taxon>Gammaproteobacteria</taxon>
        <taxon>Oceanospirillales</taxon>
        <taxon>Alcanivoracaceae</taxon>
        <taxon>Alloalcanivorax</taxon>
    </lineage>
</organism>
<evidence type="ECO:0000256" key="10">
    <source>
        <dbReference type="PIRNR" id="PIRNR006621"/>
    </source>
</evidence>
<feature type="active site" description="Proton donor" evidence="9">
    <location>
        <position position="116"/>
    </location>
</feature>
<keyword evidence="8 9" id="KW-0560">Oxidoreductase</keyword>
<protein>
    <recommendedName>
        <fullName evidence="9">tRNA-dihydrouridine(20/20a) synthase</fullName>
        <ecNumber evidence="9">1.3.1.91</ecNumber>
    </recommendedName>
    <alternativeName>
        <fullName evidence="9">U20-specific dihydrouridine synthase</fullName>
        <shortName evidence="9">U20-specific Dus</shortName>
    </alternativeName>
    <alternativeName>
        <fullName evidence="9">tRNA-dihydrouridine synthase A</fullName>
    </alternativeName>
</protein>
<proteinExistence type="inferred from homology"/>
<dbReference type="PIRSF" id="PIRSF006621">
    <property type="entry name" value="Dus"/>
    <property type="match status" value="1"/>
</dbReference>
<keyword evidence="2 9" id="KW-0820">tRNA-binding</keyword>
<dbReference type="InterPro" id="IPR018517">
    <property type="entry name" value="tRNA_hU_synthase_CS"/>
</dbReference>
<comment type="similarity">
    <text evidence="9">Belongs to the Dus family. DusA subfamily.</text>
</comment>
<feature type="binding site" evidence="9">
    <location>
        <begin position="33"/>
        <end position="35"/>
    </location>
    <ligand>
        <name>FMN</name>
        <dbReference type="ChEBI" id="CHEBI:58210"/>
    </ligand>
</feature>
<feature type="site" description="Interacts with tRNA" evidence="9">
    <location>
        <position position="202"/>
    </location>
</feature>
<dbReference type="InterPro" id="IPR035587">
    <property type="entry name" value="DUS-like_FMN-bd"/>
</dbReference>
<evidence type="ECO:0000313" key="12">
    <source>
        <dbReference type="EMBL" id="TMW13314.1"/>
    </source>
</evidence>
<feature type="binding site" evidence="9">
    <location>
        <position position="187"/>
    </location>
    <ligand>
        <name>FMN</name>
        <dbReference type="ChEBI" id="CHEBI:58210"/>
    </ligand>
</feature>
<evidence type="ECO:0000256" key="1">
    <source>
        <dbReference type="ARBA" id="ARBA00001917"/>
    </source>
</evidence>
<evidence type="ECO:0000256" key="8">
    <source>
        <dbReference type="ARBA" id="ARBA00023002"/>
    </source>
</evidence>
<evidence type="ECO:0000313" key="13">
    <source>
        <dbReference type="Proteomes" id="UP000739180"/>
    </source>
</evidence>
<dbReference type="Pfam" id="PF01207">
    <property type="entry name" value="Dus"/>
    <property type="match status" value="1"/>
</dbReference>
<dbReference type="HAMAP" id="MF_02041">
    <property type="entry name" value="DusA_subfam"/>
    <property type="match status" value="1"/>
</dbReference>
<dbReference type="GO" id="GO:0102264">
    <property type="term" value="F:tRNA-dihydrouridine20 synthase activity"/>
    <property type="evidence" value="ECO:0007669"/>
    <property type="project" value="UniProtKB-EC"/>
</dbReference>
<feature type="site" description="Interacts with tRNA" evidence="9">
    <location>
        <position position="113"/>
    </location>
</feature>
<feature type="binding site" evidence="9">
    <location>
        <position position="86"/>
    </location>
    <ligand>
        <name>FMN</name>
        <dbReference type="ChEBI" id="CHEBI:58210"/>
    </ligand>
</feature>
<comment type="catalytic activity">
    <reaction evidence="9">
        <text>5,6-dihydrouridine(20) in tRNA + NADP(+) = uridine(20) in tRNA + NADPH + H(+)</text>
        <dbReference type="Rhea" id="RHEA:53336"/>
        <dbReference type="Rhea" id="RHEA-COMP:13533"/>
        <dbReference type="Rhea" id="RHEA-COMP:13534"/>
        <dbReference type="ChEBI" id="CHEBI:15378"/>
        <dbReference type="ChEBI" id="CHEBI:57783"/>
        <dbReference type="ChEBI" id="CHEBI:58349"/>
        <dbReference type="ChEBI" id="CHEBI:65315"/>
        <dbReference type="ChEBI" id="CHEBI:74443"/>
        <dbReference type="EC" id="1.3.1.91"/>
    </reaction>
</comment>
<feature type="domain" description="DUS-like FMN-binding" evidence="11">
    <location>
        <begin position="31"/>
        <end position="334"/>
    </location>
</feature>
<comment type="catalytic activity">
    <reaction evidence="9">
        <text>5,6-dihydrouridine(20) in tRNA + NAD(+) = uridine(20) in tRNA + NADH + H(+)</text>
        <dbReference type="Rhea" id="RHEA:53340"/>
        <dbReference type="Rhea" id="RHEA-COMP:13533"/>
        <dbReference type="Rhea" id="RHEA-COMP:13534"/>
        <dbReference type="ChEBI" id="CHEBI:15378"/>
        <dbReference type="ChEBI" id="CHEBI:57540"/>
        <dbReference type="ChEBI" id="CHEBI:57945"/>
        <dbReference type="ChEBI" id="CHEBI:65315"/>
        <dbReference type="ChEBI" id="CHEBI:74443"/>
        <dbReference type="EC" id="1.3.1.91"/>
    </reaction>
</comment>
<evidence type="ECO:0000256" key="9">
    <source>
        <dbReference type="HAMAP-Rule" id="MF_02041"/>
    </source>
</evidence>
<dbReference type="SUPFAM" id="SSF51395">
    <property type="entry name" value="FMN-linked oxidoreductases"/>
    <property type="match status" value="1"/>
</dbReference>
<dbReference type="CDD" id="cd02801">
    <property type="entry name" value="DUS_like_FMN"/>
    <property type="match status" value="1"/>
</dbReference>
<comment type="catalytic activity">
    <reaction evidence="9">
        <text>5,6-dihydrouridine(20a) in tRNA + NADP(+) = uridine(20a) in tRNA + NADPH + H(+)</text>
        <dbReference type="Rhea" id="RHEA:53344"/>
        <dbReference type="Rhea" id="RHEA-COMP:13535"/>
        <dbReference type="Rhea" id="RHEA-COMP:13536"/>
        <dbReference type="ChEBI" id="CHEBI:15378"/>
        <dbReference type="ChEBI" id="CHEBI:57783"/>
        <dbReference type="ChEBI" id="CHEBI:58349"/>
        <dbReference type="ChEBI" id="CHEBI:65315"/>
        <dbReference type="ChEBI" id="CHEBI:74443"/>
    </reaction>
</comment>
<dbReference type="RefSeq" id="WP_138771907.1">
    <property type="nucleotide sequence ID" value="NZ_JBHSSX010000031.1"/>
</dbReference>
<keyword evidence="3 9" id="KW-0285">Flavoprotein</keyword>
<evidence type="ECO:0000256" key="6">
    <source>
        <dbReference type="ARBA" id="ARBA00022857"/>
    </source>
</evidence>
<keyword evidence="13" id="KW-1185">Reference proteome</keyword>
<keyword evidence="7 9" id="KW-0694">RNA-binding</keyword>
<evidence type="ECO:0000256" key="4">
    <source>
        <dbReference type="ARBA" id="ARBA00022643"/>
    </source>
</evidence>
<dbReference type="InterPro" id="IPR004653">
    <property type="entry name" value="DusA"/>
</dbReference>
<evidence type="ECO:0000256" key="2">
    <source>
        <dbReference type="ARBA" id="ARBA00022555"/>
    </source>
</evidence>
<keyword evidence="6 9" id="KW-0521">NADP</keyword>
<comment type="similarity">
    <text evidence="10">Belongs to the dus family.</text>
</comment>
<sequence length="352" mass="38547">MSDHLSPSAPAVCPGPPAAPAPAPLSRRFSIAPMMAYTTRDFRYLARLITQRTLLYTEMVVAPAVIHGDRDRLLGFDAAEHPLAVQLGGSDPAQLAEAARICADYGYDEINLNVGCPSDRVQQGKIGAVLMAEPDQVARCVDAMSAATDVPVTVKTRIGIDDQDDYAFLHRFVSHMDRAGCRSLTIHARKAILAGLSPKENRDIPPLIYERAYAIKQDFPHLEIILNGGLRDIDGMLAHLGQVDGLMVGREAYMNPWFLADVDSRVFGEPGPAPDRRAVAEAFLPYLRRRHAEGVHPKHVLRHALNLFQAVPGARAYRRHLSENAHRRDATPKVFEEALALLDAATVGYAAS</sequence>
<comment type="catalytic activity">
    <reaction evidence="9">
        <text>5,6-dihydrouridine(20a) in tRNA + NAD(+) = uridine(20a) in tRNA + NADH + H(+)</text>
        <dbReference type="Rhea" id="RHEA:53348"/>
        <dbReference type="Rhea" id="RHEA-COMP:13535"/>
        <dbReference type="Rhea" id="RHEA-COMP:13536"/>
        <dbReference type="ChEBI" id="CHEBI:15378"/>
        <dbReference type="ChEBI" id="CHEBI:57540"/>
        <dbReference type="ChEBI" id="CHEBI:57945"/>
        <dbReference type="ChEBI" id="CHEBI:65315"/>
        <dbReference type="ChEBI" id="CHEBI:74443"/>
    </reaction>
</comment>